<dbReference type="Gene3D" id="3.40.50.2300">
    <property type="match status" value="2"/>
</dbReference>
<dbReference type="InterPro" id="IPR028082">
    <property type="entry name" value="Peripla_BP_I"/>
</dbReference>
<name>A0A939S5N8_9MICO</name>
<sequence length="355" mass="36443">MSVVSTRARARRIATGFGLVLAGGLALGGCTSAPIGSGEGQGAADGGAAKIGVSGMFLTDPFQVVMMDQIAAAGAAAGVDMPPATNADGDSAKQITDIQNLITQNVEGLIVAPLDKDAIIPAIEQANAADIPVVTVDMGANGGEVYMIVRADNYAMGESGCEAMAGELGGRGTILNLQGDLASTNGLDRSDGFTDCIEANYPDIEVISRPTDWKAEEAVTAAQTVVSTTEIDGIFLASDSVMADGVQKVLENLGKWAPAGEDGHIVIASIDGTPLSLDLVRSGHFDAVISQPVDMYSKYAVQYVLDALDGKTYTPGPTEHGSEIVEIDGILSDNLPSPTVTKENVEDGALWGNNA</sequence>
<keyword evidence="3" id="KW-0732">Signal</keyword>
<gene>
    <name evidence="5" type="ORF">J4H92_06120</name>
</gene>
<dbReference type="PANTHER" id="PTHR46847">
    <property type="entry name" value="D-ALLOSE-BINDING PERIPLASMIC PROTEIN-RELATED"/>
    <property type="match status" value="1"/>
</dbReference>
<comment type="similarity">
    <text evidence="2">Belongs to the bacterial solute-binding protein 2 family.</text>
</comment>
<evidence type="ECO:0000256" key="2">
    <source>
        <dbReference type="ARBA" id="ARBA00007639"/>
    </source>
</evidence>
<proteinExistence type="inferred from homology"/>
<evidence type="ECO:0000313" key="6">
    <source>
        <dbReference type="Proteomes" id="UP000664382"/>
    </source>
</evidence>
<dbReference type="AlphaFoldDB" id="A0A939S5N8"/>
<dbReference type="Pfam" id="PF13407">
    <property type="entry name" value="Peripla_BP_4"/>
    <property type="match status" value="1"/>
</dbReference>
<dbReference type="GO" id="GO:0030313">
    <property type="term" value="C:cell envelope"/>
    <property type="evidence" value="ECO:0007669"/>
    <property type="project" value="UniProtKB-SubCell"/>
</dbReference>
<dbReference type="InterPro" id="IPR025997">
    <property type="entry name" value="SBP_2_dom"/>
</dbReference>
<comment type="caution">
    <text evidence="5">The sequence shown here is derived from an EMBL/GenBank/DDBJ whole genome shotgun (WGS) entry which is preliminary data.</text>
</comment>
<keyword evidence="6" id="KW-1185">Reference proteome</keyword>
<protein>
    <submittedName>
        <fullName evidence="5">Sugar ABC transporter substrate-binding protein</fullName>
    </submittedName>
</protein>
<evidence type="ECO:0000256" key="3">
    <source>
        <dbReference type="ARBA" id="ARBA00022729"/>
    </source>
</evidence>
<evidence type="ECO:0000256" key="1">
    <source>
        <dbReference type="ARBA" id="ARBA00004196"/>
    </source>
</evidence>
<dbReference type="CDD" id="cd01536">
    <property type="entry name" value="PBP1_ABC_sugar_binding-like"/>
    <property type="match status" value="1"/>
</dbReference>
<dbReference type="PROSITE" id="PS51257">
    <property type="entry name" value="PROKAR_LIPOPROTEIN"/>
    <property type="match status" value="1"/>
</dbReference>
<evidence type="ECO:0000259" key="4">
    <source>
        <dbReference type="Pfam" id="PF13407"/>
    </source>
</evidence>
<dbReference type="EMBL" id="JAGDYM010000005">
    <property type="protein sequence ID" value="MBO1901524.1"/>
    <property type="molecule type" value="Genomic_DNA"/>
</dbReference>
<reference evidence="5" key="1">
    <citation type="submission" date="2021-03" db="EMBL/GenBank/DDBJ databases">
        <title>Leucobacter chromiisoli sp. nov., isolated from chromium-containing soil of chemical plant.</title>
        <authorList>
            <person name="Xu Z."/>
        </authorList>
    </citation>
    <scope>NUCLEOTIDE SEQUENCE</scope>
    <source>
        <strain evidence="5">S27</strain>
    </source>
</reference>
<accession>A0A939S5N8</accession>
<dbReference type="SUPFAM" id="SSF53822">
    <property type="entry name" value="Periplasmic binding protein-like I"/>
    <property type="match status" value="1"/>
</dbReference>
<organism evidence="5 6">
    <name type="scientific">Leucobacter weissii</name>
    <dbReference type="NCBI Taxonomy" id="1983706"/>
    <lineage>
        <taxon>Bacteria</taxon>
        <taxon>Bacillati</taxon>
        <taxon>Actinomycetota</taxon>
        <taxon>Actinomycetes</taxon>
        <taxon>Micrococcales</taxon>
        <taxon>Microbacteriaceae</taxon>
        <taxon>Leucobacter</taxon>
    </lineage>
</organism>
<evidence type="ECO:0000313" key="5">
    <source>
        <dbReference type="EMBL" id="MBO1901524.1"/>
    </source>
</evidence>
<dbReference type="GO" id="GO:0030246">
    <property type="term" value="F:carbohydrate binding"/>
    <property type="evidence" value="ECO:0007669"/>
    <property type="project" value="UniProtKB-ARBA"/>
</dbReference>
<dbReference type="PANTHER" id="PTHR46847:SF1">
    <property type="entry name" value="D-ALLOSE-BINDING PERIPLASMIC PROTEIN-RELATED"/>
    <property type="match status" value="1"/>
</dbReference>
<dbReference type="Proteomes" id="UP000664382">
    <property type="component" value="Unassembled WGS sequence"/>
</dbReference>
<feature type="domain" description="Periplasmic binding protein" evidence="4">
    <location>
        <begin position="51"/>
        <end position="311"/>
    </location>
</feature>
<dbReference type="RefSeq" id="WP_208097171.1">
    <property type="nucleotide sequence ID" value="NZ_JAGDYM010000005.1"/>
</dbReference>
<comment type="subcellular location">
    <subcellularLocation>
        <location evidence="1">Cell envelope</location>
    </subcellularLocation>
</comment>